<keyword evidence="1" id="KW-0812">Transmembrane</keyword>
<accession>A0ABU5NCG6</accession>
<evidence type="ECO:0000313" key="3">
    <source>
        <dbReference type="Proteomes" id="UP001291687"/>
    </source>
</evidence>
<feature type="transmembrane region" description="Helical" evidence="1">
    <location>
        <begin position="60"/>
        <end position="78"/>
    </location>
</feature>
<keyword evidence="3" id="KW-1185">Reference proteome</keyword>
<dbReference type="EMBL" id="JARJFB010000051">
    <property type="protein sequence ID" value="MEA0970836.1"/>
    <property type="molecule type" value="Genomic_DNA"/>
</dbReference>
<feature type="transmembrane region" description="Helical" evidence="1">
    <location>
        <begin position="7"/>
        <end position="24"/>
    </location>
</feature>
<proteinExistence type="predicted"/>
<protein>
    <submittedName>
        <fullName evidence="2">Uncharacterized protein</fullName>
    </submittedName>
</protein>
<organism evidence="2 3">
    <name type="scientific">Candidatus Megaera venefica</name>
    <dbReference type="NCBI Taxonomy" id="2055910"/>
    <lineage>
        <taxon>Bacteria</taxon>
        <taxon>Pseudomonadati</taxon>
        <taxon>Pseudomonadota</taxon>
        <taxon>Alphaproteobacteria</taxon>
        <taxon>Rickettsiales</taxon>
        <taxon>Rickettsiaceae</taxon>
        <taxon>Candidatus Megaera</taxon>
    </lineage>
</organism>
<feature type="transmembrane region" description="Helical" evidence="1">
    <location>
        <begin position="84"/>
        <end position="110"/>
    </location>
</feature>
<dbReference type="RefSeq" id="WP_322776734.1">
    <property type="nucleotide sequence ID" value="NZ_JARJFB010000051.1"/>
</dbReference>
<feature type="transmembrane region" description="Helical" evidence="1">
    <location>
        <begin position="36"/>
        <end position="53"/>
    </location>
</feature>
<name>A0ABU5NCG6_9RICK</name>
<evidence type="ECO:0000313" key="2">
    <source>
        <dbReference type="EMBL" id="MEA0970836.1"/>
    </source>
</evidence>
<evidence type="ECO:0000256" key="1">
    <source>
        <dbReference type="SAM" id="Phobius"/>
    </source>
</evidence>
<keyword evidence="1" id="KW-0472">Membrane</keyword>
<dbReference type="Proteomes" id="UP001291687">
    <property type="component" value="Unassembled WGS sequence"/>
</dbReference>
<keyword evidence="1" id="KW-1133">Transmembrane helix</keyword>
<reference evidence="2 3" key="1">
    <citation type="submission" date="2023-03" db="EMBL/GenBank/DDBJ databases">
        <title>Host association and intracellularity evolved multiple times independently in the Rickettsiales.</title>
        <authorList>
            <person name="Castelli M."/>
            <person name="Nardi T."/>
            <person name="Gammuto L."/>
            <person name="Bellinzona G."/>
            <person name="Sabaneyeva E."/>
            <person name="Potekhin A."/>
            <person name="Serra V."/>
            <person name="Petroni G."/>
            <person name="Sassera D."/>
        </authorList>
    </citation>
    <scope>NUCLEOTIDE SEQUENCE [LARGE SCALE GENOMIC DNA]</scope>
    <source>
        <strain evidence="2 3">Sr 2-6</strain>
    </source>
</reference>
<gene>
    <name evidence="2" type="ORF">Megvenef_00805</name>
</gene>
<comment type="caution">
    <text evidence="2">The sequence shown here is derived from an EMBL/GenBank/DDBJ whole genome shotgun (WGS) entry which is preliminary data.</text>
</comment>
<sequence>MKPLPRLVVFFLASFMGIFIWWLIKPGKMGAPFDSYSIPVNFIALFVSNFLILGFMRPHVFLGFIGFTVGQIVYLTLAEPSDSLFILGLAIAIFISILISALSYVIFLLIEFLRKLIFDK</sequence>